<keyword evidence="13" id="KW-1185">Reference proteome</keyword>
<gene>
    <name evidence="12" type="ORF">TDIS_2036</name>
</gene>
<dbReference type="PATRIC" id="fig|999894.6.peg.2034"/>
<feature type="transmembrane region" description="Helical" evidence="10">
    <location>
        <begin position="237"/>
        <end position="256"/>
    </location>
</feature>
<comment type="similarity">
    <text evidence="2">Belongs to the ABC-2 integral membrane protein family.</text>
</comment>
<dbReference type="STRING" id="999894.TDIS_2036"/>
<dbReference type="GO" id="GO:0043190">
    <property type="term" value="C:ATP-binding cassette (ABC) transporter complex"/>
    <property type="evidence" value="ECO:0007669"/>
    <property type="project" value="InterPro"/>
</dbReference>
<dbReference type="PRINTS" id="PR00164">
    <property type="entry name" value="ABC2TRNSPORT"/>
</dbReference>
<keyword evidence="4" id="KW-1003">Cell membrane</keyword>
<dbReference type="AlphaFoldDB" id="A0A179D1C2"/>
<keyword evidence="9 10" id="KW-0472">Membrane</keyword>
<dbReference type="PANTHER" id="PTHR30413:SF10">
    <property type="entry name" value="CAPSULE POLYSACCHARIDE EXPORT INNER-MEMBRANE PROTEIN CTRC"/>
    <property type="match status" value="1"/>
</dbReference>
<evidence type="ECO:0000256" key="10">
    <source>
        <dbReference type="SAM" id="Phobius"/>
    </source>
</evidence>
<evidence type="ECO:0000256" key="1">
    <source>
        <dbReference type="ARBA" id="ARBA00004651"/>
    </source>
</evidence>
<feature type="transmembrane region" description="Helical" evidence="10">
    <location>
        <begin position="115"/>
        <end position="136"/>
    </location>
</feature>
<feature type="transmembrane region" description="Helical" evidence="10">
    <location>
        <begin position="179"/>
        <end position="200"/>
    </location>
</feature>
<accession>A0A179D1C2</accession>
<organism evidence="12 13">
    <name type="scientific">Thermosulfurimonas dismutans</name>
    <dbReference type="NCBI Taxonomy" id="999894"/>
    <lineage>
        <taxon>Bacteria</taxon>
        <taxon>Pseudomonadati</taxon>
        <taxon>Thermodesulfobacteriota</taxon>
        <taxon>Thermodesulfobacteria</taxon>
        <taxon>Thermodesulfobacteriales</taxon>
        <taxon>Thermodesulfobacteriaceae</taxon>
        <taxon>Thermosulfurimonas</taxon>
    </lineage>
</organism>
<reference evidence="12 13" key="1">
    <citation type="submission" date="2016-04" db="EMBL/GenBank/DDBJ databases">
        <title>Genome analysis of Thermosulfurimonas dismutans, the first thermophilic sulfur-disproportionating bacterium of the phylum Thermodesulfobacteria.</title>
        <authorList>
            <person name="Mardanov A.V."/>
            <person name="Beletsky A.V."/>
            <person name="Kadnikov V.V."/>
            <person name="Slobodkin A.I."/>
            <person name="Ravin N.V."/>
        </authorList>
    </citation>
    <scope>NUCLEOTIDE SEQUENCE [LARGE SCALE GENOMIC DNA]</scope>
    <source>
        <strain evidence="12 13">S95</strain>
    </source>
</reference>
<evidence type="ECO:0000256" key="7">
    <source>
        <dbReference type="ARBA" id="ARBA00022989"/>
    </source>
</evidence>
<protein>
    <submittedName>
        <fullName evidence="12">Capsular polysaccharide ABC transporter, permease protein KpsM</fullName>
    </submittedName>
</protein>
<proteinExistence type="inferred from homology"/>
<dbReference type="InterPro" id="IPR013525">
    <property type="entry name" value="ABC2_TM"/>
</dbReference>
<feature type="transmembrane region" description="Helical" evidence="10">
    <location>
        <begin position="148"/>
        <end position="173"/>
    </location>
</feature>
<evidence type="ECO:0000313" key="13">
    <source>
        <dbReference type="Proteomes" id="UP000078390"/>
    </source>
</evidence>
<keyword evidence="6 10" id="KW-0812">Transmembrane</keyword>
<evidence type="ECO:0000256" key="4">
    <source>
        <dbReference type="ARBA" id="ARBA00022475"/>
    </source>
</evidence>
<dbReference type="Pfam" id="PF01061">
    <property type="entry name" value="ABC2_membrane"/>
    <property type="match status" value="1"/>
</dbReference>
<dbReference type="InterPro" id="IPR000412">
    <property type="entry name" value="ABC_2_transport"/>
</dbReference>
<evidence type="ECO:0000256" key="5">
    <source>
        <dbReference type="ARBA" id="ARBA00022597"/>
    </source>
</evidence>
<dbReference type="GO" id="GO:0140359">
    <property type="term" value="F:ABC-type transporter activity"/>
    <property type="evidence" value="ECO:0007669"/>
    <property type="project" value="InterPro"/>
</dbReference>
<dbReference type="PANTHER" id="PTHR30413">
    <property type="entry name" value="INNER MEMBRANE TRANSPORT PERMEASE"/>
    <property type="match status" value="1"/>
</dbReference>
<feature type="transmembrane region" description="Helical" evidence="10">
    <location>
        <begin position="37"/>
        <end position="58"/>
    </location>
</feature>
<keyword evidence="5" id="KW-0762">Sugar transport</keyword>
<sequence length="264" mass="30397">MNSLTEFIEAFRIQKRIIHALMMREIITRYGRKNIGFLWLFVEPALITLIFTLVHGLFRGRSHSDFPAVIFMLSGYSASSLWRNVATHCLAAIKANIALLYHRYVKILDLLLSRFVLEIGAVTGAFLFLFMVFHALKMASLPVNYFHVVQGWFLMCWLGMALGFITGSLATISEVFSRIWPPLNLIFFITGGTFFLIEWVPEHFRKLILLLPMAHNIEMVRYGFLGGKMHPYYSVEYSVMANLFLTLIGLLLVKYVSQKEELIT</sequence>
<dbReference type="GO" id="GO:0015774">
    <property type="term" value="P:polysaccharide transport"/>
    <property type="evidence" value="ECO:0007669"/>
    <property type="project" value="UniProtKB-KW"/>
</dbReference>
<evidence type="ECO:0000313" key="12">
    <source>
        <dbReference type="EMBL" id="OAQ19856.1"/>
    </source>
</evidence>
<keyword evidence="3" id="KW-0813">Transport</keyword>
<comment type="caution">
    <text evidence="12">The sequence shown here is derived from an EMBL/GenBank/DDBJ whole genome shotgun (WGS) entry which is preliminary data.</text>
</comment>
<keyword evidence="8" id="KW-0625">Polysaccharide transport</keyword>
<evidence type="ECO:0000256" key="6">
    <source>
        <dbReference type="ARBA" id="ARBA00022692"/>
    </source>
</evidence>
<evidence type="ECO:0000256" key="9">
    <source>
        <dbReference type="ARBA" id="ARBA00023136"/>
    </source>
</evidence>
<evidence type="ECO:0000256" key="3">
    <source>
        <dbReference type="ARBA" id="ARBA00022448"/>
    </source>
</evidence>
<feature type="domain" description="ABC-2 type transporter transmembrane" evidence="11">
    <location>
        <begin position="18"/>
        <end position="224"/>
    </location>
</feature>
<dbReference type="RefSeq" id="WP_068671766.1">
    <property type="nucleotide sequence ID" value="NZ_LWLG01000022.1"/>
</dbReference>
<dbReference type="OrthoDB" id="9814458at2"/>
<name>A0A179D1C2_9BACT</name>
<dbReference type="Proteomes" id="UP000078390">
    <property type="component" value="Unassembled WGS sequence"/>
</dbReference>
<evidence type="ECO:0000259" key="11">
    <source>
        <dbReference type="Pfam" id="PF01061"/>
    </source>
</evidence>
<dbReference type="GO" id="GO:0015920">
    <property type="term" value="P:lipopolysaccharide transport"/>
    <property type="evidence" value="ECO:0007669"/>
    <property type="project" value="TreeGrafter"/>
</dbReference>
<dbReference type="EMBL" id="LWLG01000022">
    <property type="protein sequence ID" value="OAQ19856.1"/>
    <property type="molecule type" value="Genomic_DNA"/>
</dbReference>
<evidence type="ECO:0000256" key="8">
    <source>
        <dbReference type="ARBA" id="ARBA00023047"/>
    </source>
</evidence>
<comment type="subcellular location">
    <subcellularLocation>
        <location evidence="1">Cell membrane</location>
        <topology evidence="1">Multi-pass membrane protein</topology>
    </subcellularLocation>
</comment>
<evidence type="ECO:0000256" key="2">
    <source>
        <dbReference type="ARBA" id="ARBA00007783"/>
    </source>
</evidence>
<keyword evidence="7 10" id="KW-1133">Transmembrane helix</keyword>